<organism evidence="3 4">
    <name type="scientific">Paraoerskovia sediminicola</name>
    <dbReference type="NCBI Taxonomy" id="1138587"/>
    <lineage>
        <taxon>Bacteria</taxon>
        <taxon>Bacillati</taxon>
        <taxon>Actinomycetota</taxon>
        <taxon>Actinomycetes</taxon>
        <taxon>Micrococcales</taxon>
        <taxon>Cellulomonadaceae</taxon>
        <taxon>Paraoerskovia</taxon>
    </lineage>
</organism>
<feature type="domain" description="YoaR-like putative peptidoglycan binding" evidence="2">
    <location>
        <begin position="150"/>
        <end position="204"/>
    </location>
</feature>
<dbReference type="Pfam" id="PF12229">
    <property type="entry name" value="PG_binding_4"/>
    <property type="match status" value="2"/>
</dbReference>
<dbReference type="PANTHER" id="PTHR35788">
    <property type="entry name" value="EXPORTED PROTEIN-RELATED"/>
    <property type="match status" value="1"/>
</dbReference>
<dbReference type="InterPro" id="IPR007391">
    <property type="entry name" value="Vancomycin_resist_VanW"/>
</dbReference>
<evidence type="ECO:0000313" key="3">
    <source>
        <dbReference type="EMBL" id="BDZ40946.1"/>
    </source>
</evidence>
<name>A0ABN6X896_9CELL</name>
<sequence length="588" mass="61702">MGDRSDAAQPDEPRDGDRGTSGLDGLGIGEEPAPSRWPKVALWTGVGVVVLGGAYVGAQWALSDTVPTGTTVAGIDVGGQSSDEAQATLDAELAPRAREPLAVEVEDRTTSIDPQAAGLEVDTAATAASLTSFSLRPQRLWEQIVGGGEHDPVVTVDDDSLSAELEDAAASLDLAPVDGTVSFEGAEPQASPAQDGTAVDVDRASDVIADEWLVGVSPVPLPSGPTEPDVTQDETDAALAVAETVVSAPVTVEVGDQRPELPPAALAGAASFPAVDGDLVLTWDEDALDEAVLDRTKDLESDPTEARFVFADDKPTIKGGKAGAELDPAALTVAVDGAATSTSTDERTVAVELVPVEPESSADDLKELGVKKKIVEFSTPLTDEPVRTQNLRAAAKKVTGVLVRPGDEFSVSDTLAPITVENGYSVAHVVVDGFVKDEIGGGLSQMATSTYNAGFLAGFEDITHKPHSYYYDRYPEGRESTMYVGQIDVRWKNDSPYGALLQSWISGDRLYIAVWSSDYWDVSSSTGPRRDVVEPTTVTSDSDGCAPSGAGNAGFTVTVTRKVSHDGDVDKDEAKTWTYQPQNKIVCE</sequence>
<evidence type="ECO:0000256" key="1">
    <source>
        <dbReference type="SAM" id="MobiDB-lite"/>
    </source>
</evidence>
<dbReference type="RefSeq" id="WP_286218242.1">
    <property type="nucleotide sequence ID" value="NZ_AP027729.1"/>
</dbReference>
<reference evidence="4" key="1">
    <citation type="journal article" date="2019" name="Int. J. Syst. Evol. Microbiol.">
        <title>The Global Catalogue of Microorganisms (GCM) 10K type strain sequencing project: providing services to taxonomists for standard genome sequencing and annotation.</title>
        <authorList>
            <consortium name="The Broad Institute Genomics Platform"/>
            <consortium name="The Broad Institute Genome Sequencing Center for Infectious Disease"/>
            <person name="Wu L."/>
            <person name="Ma J."/>
        </authorList>
    </citation>
    <scope>NUCLEOTIDE SEQUENCE [LARGE SCALE GENOMIC DNA]</scope>
    <source>
        <strain evidence="4">NBRC 108565</strain>
    </source>
</reference>
<accession>A0ABN6X896</accession>
<gene>
    <name evidence="3" type="ORF">GCM10025865_02450</name>
</gene>
<feature type="region of interest" description="Disordered" evidence="1">
    <location>
        <begin position="1"/>
        <end position="35"/>
    </location>
</feature>
<dbReference type="Pfam" id="PF04294">
    <property type="entry name" value="VanW"/>
    <property type="match status" value="1"/>
</dbReference>
<dbReference type="InterPro" id="IPR052913">
    <property type="entry name" value="Glycopeptide_resist_protein"/>
</dbReference>
<dbReference type="InterPro" id="IPR022029">
    <property type="entry name" value="YoaR-like_PG-bd"/>
</dbReference>
<protein>
    <submittedName>
        <fullName evidence="3">Vanomycin resistance protein VanB</fullName>
    </submittedName>
</protein>
<keyword evidence="4" id="KW-1185">Reference proteome</keyword>
<evidence type="ECO:0000313" key="4">
    <source>
        <dbReference type="Proteomes" id="UP001321475"/>
    </source>
</evidence>
<dbReference type="EMBL" id="AP027729">
    <property type="protein sequence ID" value="BDZ40946.1"/>
    <property type="molecule type" value="Genomic_DNA"/>
</dbReference>
<feature type="region of interest" description="Disordered" evidence="1">
    <location>
        <begin position="526"/>
        <end position="549"/>
    </location>
</feature>
<feature type="compositionally biased region" description="Basic and acidic residues" evidence="1">
    <location>
        <begin position="1"/>
        <end position="18"/>
    </location>
</feature>
<evidence type="ECO:0000259" key="2">
    <source>
        <dbReference type="Pfam" id="PF12229"/>
    </source>
</evidence>
<proteinExistence type="predicted"/>
<dbReference type="PANTHER" id="PTHR35788:SF1">
    <property type="entry name" value="EXPORTED PROTEIN"/>
    <property type="match status" value="1"/>
</dbReference>
<feature type="domain" description="YoaR-like putative peptidoglycan binding" evidence="2">
    <location>
        <begin position="270"/>
        <end position="339"/>
    </location>
</feature>
<dbReference type="Proteomes" id="UP001321475">
    <property type="component" value="Chromosome"/>
</dbReference>